<feature type="repeat" description="WD" evidence="3">
    <location>
        <begin position="1048"/>
        <end position="1089"/>
    </location>
</feature>
<dbReference type="SMART" id="SM00564">
    <property type="entry name" value="PQQ"/>
    <property type="match status" value="6"/>
</dbReference>
<feature type="repeat" description="WD" evidence="3">
    <location>
        <begin position="587"/>
        <end position="628"/>
    </location>
</feature>
<dbReference type="InterPro" id="IPR050995">
    <property type="entry name" value="WD-F-box_domain-protein"/>
</dbReference>
<keyword evidence="1 3" id="KW-0853">WD repeat</keyword>
<dbReference type="Proteomes" id="UP001150238">
    <property type="component" value="Unassembled WGS sequence"/>
</dbReference>
<feature type="repeat" description="WD" evidence="3">
    <location>
        <begin position="797"/>
        <end position="838"/>
    </location>
</feature>
<comment type="caution">
    <text evidence="5">The sequence shown here is derived from an EMBL/GenBank/DDBJ whole genome shotgun (WGS) entry which is preliminary data.</text>
</comment>
<keyword evidence="2" id="KW-0677">Repeat</keyword>
<feature type="repeat" description="WD" evidence="3">
    <location>
        <begin position="1006"/>
        <end position="1047"/>
    </location>
</feature>
<accession>A0A9W8ZR53</accession>
<feature type="repeat" description="WD" evidence="3">
    <location>
        <begin position="1132"/>
        <end position="1173"/>
    </location>
</feature>
<dbReference type="Gene3D" id="2.130.10.10">
    <property type="entry name" value="YVTN repeat-like/Quinoprotein amine dehydrogenase"/>
    <property type="match status" value="6"/>
</dbReference>
<gene>
    <name evidence="5" type="ORF">C8J55DRAFT_404112</name>
</gene>
<dbReference type="InterPro" id="IPR019775">
    <property type="entry name" value="WD40_repeat_CS"/>
</dbReference>
<protein>
    <submittedName>
        <fullName evidence="5">WD40 repeat-like protein</fullName>
    </submittedName>
</protein>
<dbReference type="InterPro" id="IPR018391">
    <property type="entry name" value="PQQ_b-propeller_rpt"/>
</dbReference>
<feature type="repeat" description="WD" evidence="3">
    <location>
        <begin position="755"/>
        <end position="796"/>
    </location>
</feature>
<evidence type="ECO:0000256" key="2">
    <source>
        <dbReference type="ARBA" id="ARBA00022737"/>
    </source>
</evidence>
<dbReference type="InterPro" id="IPR056884">
    <property type="entry name" value="NPHP3-like_N"/>
</dbReference>
<dbReference type="PANTHER" id="PTHR14604">
    <property type="entry name" value="WD40 REPEAT PF20"/>
    <property type="match status" value="1"/>
</dbReference>
<dbReference type="PROSITE" id="PS50082">
    <property type="entry name" value="WD_REPEATS_2"/>
    <property type="match status" value="14"/>
</dbReference>
<dbReference type="InterPro" id="IPR036322">
    <property type="entry name" value="WD40_repeat_dom_sf"/>
</dbReference>
<evidence type="ECO:0000313" key="5">
    <source>
        <dbReference type="EMBL" id="KAJ4463920.1"/>
    </source>
</evidence>
<name>A0A9W8ZR53_9AGAR</name>
<dbReference type="PANTHER" id="PTHR14604:SF4">
    <property type="entry name" value="F-BOX DOMAIN-CONTAINING PROTEIN"/>
    <property type="match status" value="1"/>
</dbReference>
<dbReference type="InterPro" id="IPR001680">
    <property type="entry name" value="WD40_rpt"/>
</dbReference>
<dbReference type="AlphaFoldDB" id="A0A9W8ZR53"/>
<dbReference type="Pfam" id="PF25173">
    <property type="entry name" value="Beta-prop_WDR3_1st"/>
    <property type="match status" value="1"/>
</dbReference>
<feature type="non-terminal residue" evidence="5">
    <location>
        <position position="1"/>
    </location>
</feature>
<dbReference type="SUPFAM" id="SSF50978">
    <property type="entry name" value="WD40 repeat-like"/>
    <property type="match status" value="3"/>
</dbReference>
<feature type="domain" description="Nephrocystin 3-like N-terminal" evidence="4">
    <location>
        <begin position="15"/>
        <end position="189"/>
    </location>
</feature>
<dbReference type="InterPro" id="IPR015943">
    <property type="entry name" value="WD40/YVTN_repeat-like_dom_sf"/>
</dbReference>
<organism evidence="5 6">
    <name type="scientific">Lentinula lateritia</name>
    <dbReference type="NCBI Taxonomy" id="40482"/>
    <lineage>
        <taxon>Eukaryota</taxon>
        <taxon>Fungi</taxon>
        <taxon>Dikarya</taxon>
        <taxon>Basidiomycota</taxon>
        <taxon>Agaricomycotina</taxon>
        <taxon>Agaricomycetes</taxon>
        <taxon>Agaricomycetidae</taxon>
        <taxon>Agaricales</taxon>
        <taxon>Marasmiineae</taxon>
        <taxon>Omphalotaceae</taxon>
        <taxon>Lentinula</taxon>
    </lineage>
</organism>
<dbReference type="SUPFAM" id="SSF52540">
    <property type="entry name" value="P-loop containing nucleoside triphosphate hydrolases"/>
    <property type="match status" value="1"/>
</dbReference>
<dbReference type="InterPro" id="IPR020472">
    <property type="entry name" value="WD40_PAC1"/>
</dbReference>
<proteinExistence type="predicted"/>
<feature type="non-terminal residue" evidence="5">
    <location>
        <position position="1238"/>
    </location>
</feature>
<dbReference type="EMBL" id="JANVFS010000064">
    <property type="protein sequence ID" value="KAJ4463920.1"/>
    <property type="molecule type" value="Genomic_DNA"/>
</dbReference>
<feature type="repeat" description="WD" evidence="3">
    <location>
        <begin position="1090"/>
        <end position="1131"/>
    </location>
</feature>
<dbReference type="Pfam" id="PF24883">
    <property type="entry name" value="NPHP3_N"/>
    <property type="match status" value="1"/>
</dbReference>
<dbReference type="Gene3D" id="3.40.50.300">
    <property type="entry name" value="P-loop containing nucleotide triphosphate hydrolases"/>
    <property type="match status" value="1"/>
</dbReference>
<feature type="repeat" description="WD" evidence="3">
    <location>
        <begin position="839"/>
        <end position="880"/>
    </location>
</feature>
<dbReference type="InterPro" id="IPR027417">
    <property type="entry name" value="P-loop_NTPase"/>
</dbReference>
<reference evidence="5" key="2">
    <citation type="journal article" date="2023" name="Proc. Natl. Acad. Sci. U.S.A.">
        <title>A global phylogenomic analysis of the shiitake genus Lentinula.</title>
        <authorList>
            <person name="Sierra-Patev S."/>
            <person name="Min B."/>
            <person name="Naranjo-Ortiz M."/>
            <person name="Looney B."/>
            <person name="Konkel Z."/>
            <person name="Slot J.C."/>
            <person name="Sakamoto Y."/>
            <person name="Steenwyk J.L."/>
            <person name="Rokas A."/>
            <person name="Carro J."/>
            <person name="Camarero S."/>
            <person name="Ferreira P."/>
            <person name="Molpeceres G."/>
            <person name="Ruiz-Duenas F.J."/>
            <person name="Serrano A."/>
            <person name="Henrissat B."/>
            <person name="Drula E."/>
            <person name="Hughes K.W."/>
            <person name="Mata J.L."/>
            <person name="Ishikawa N.K."/>
            <person name="Vargas-Isla R."/>
            <person name="Ushijima S."/>
            <person name="Smith C.A."/>
            <person name="Donoghue J."/>
            <person name="Ahrendt S."/>
            <person name="Andreopoulos W."/>
            <person name="He G."/>
            <person name="LaButti K."/>
            <person name="Lipzen A."/>
            <person name="Ng V."/>
            <person name="Riley R."/>
            <person name="Sandor L."/>
            <person name="Barry K."/>
            <person name="Martinez A.T."/>
            <person name="Xiao Y."/>
            <person name="Gibbons J.G."/>
            <person name="Terashima K."/>
            <person name="Grigoriev I.V."/>
            <person name="Hibbett D."/>
        </authorList>
    </citation>
    <scope>NUCLEOTIDE SEQUENCE</scope>
    <source>
        <strain evidence="5">Sp2 HRB7682 ss15</strain>
    </source>
</reference>
<dbReference type="SMART" id="SM00320">
    <property type="entry name" value="WD40"/>
    <property type="match status" value="14"/>
</dbReference>
<evidence type="ECO:0000256" key="3">
    <source>
        <dbReference type="PROSITE-ProRule" id="PRU00221"/>
    </source>
</evidence>
<dbReference type="PROSITE" id="PS50294">
    <property type="entry name" value="WD_REPEATS_REGION"/>
    <property type="match status" value="14"/>
</dbReference>
<feature type="repeat" description="WD" evidence="3">
    <location>
        <begin position="629"/>
        <end position="670"/>
    </location>
</feature>
<dbReference type="PROSITE" id="PS00678">
    <property type="entry name" value="WD_REPEATS_1"/>
    <property type="match status" value="11"/>
</dbReference>
<feature type="repeat" description="WD" evidence="3">
    <location>
        <begin position="713"/>
        <end position="754"/>
    </location>
</feature>
<evidence type="ECO:0000256" key="1">
    <source>
        <dbReference type="ARBA" id="ARBA00022574"/>
    </source>
</evidence>
<evidence type="ECO:0000313" key="6">
    <source>
        <dbReference type="Proteomes" id="UP001150238"/>
    </source>
</evidence>
<feature type="repeat" description="WD" evidence="3">
    <location>
        <begin position="965"/>
        <end position="1006"/>
    </location>
</feature>
<dbReference type="CDD" id="cd00200">
    <property type="entry name" value="WD40"/>
    <property type="match status" value="2"/>
</dbReference>
<feature type="repeat" description="WD" evidence="3">
    <location>
        <begin position="671"/>
        <end position="712"/>
    </location>
</feature>
<reference evidence="5" key="1">
    <citation type="submission" date="2022-08" db="EMBL/GenBank/DDBJ databases">
        <authorList>
            <consortium name="DOE Joint Genome Institute"/>
            <person name="Min B."/>
            <person name="Riley R."/>
            <person name="Sierra-Patev S."/>
            <person name="Naranjo-Ortiz M."/>
            <person name="Looney B."/>
            <person name="Konkel Z."/>
            <person name="Slot J.C."/>
            <person name="Sakamoto Y."/>
            <person name="Steenwyk J.L."/>
            <person name="Rokas A."/>
            <person name="Carro J."/>
            <person name="Camarero S."/>
            <person name="Ferreira P."/>
            <person name="Molpeceres G."/>
            <person name="Ruiz-Duenas F.J."/>
            <person name="Serrano A."/>
            <person name="Henrissat B."/>
            <person name="Drula E."/>
            <person name="Hughes K.W."/>
            <person name="Mata J.L."/>
            <person name="Ishikawa N.K."/>
            <person name="Vargas-Isla R."/>
            <person name="Ushijima S."/>
            <person name="Smith C.A."/>
            <person name="Ahrendt S."/>
            <person name="Andreopoulos W."/>
            <person name="He G."/>
            <person name="Labutti K."/>
            <person name="Lipzen A."/>
            <person name="Ng V."/>
            <person name="Sandor L."/>
            <person name="Barry K."/>
            <person name="Martinez A.T."/>
            <person name="Xiao Y."/>
            <person name="Gibbons J.G."/>
            <person name="Terashima K."/>
            <person name="Hibbett D.S."/>
            <person name="Grigoriev I.V."/>
        </authorList>
    </citation>
    <scope>NUCLEOTIDE SEQUENCE</scope>
    <source>
        <strain evidence="5">Sp2 HRB7682 ss15</strain>
    </source>
</reference>
<dbReference type="PRINTS" id="PR00320">
    <property type="entry name" value="GPROTEINBRPT"/>
</dbReference>
<feature type="repeat" description="WD" evidence="3">
    <location>
        <begin position="881"/>
        <end position="922"/>
    </location>
</feature>
<dbReference type="Pfam" id="PF00400">
    <property type="entry name" value="WD40"/>
    <property type="match status" value="9"/>
</dbReference>
<feature type="repeat" description="WD" evidence="3">
    <location>
        <begin position="923"/>
        <end position="964"/>
    </location>
</feature>
<sequence>RQACIQGTRVPLMEQIIKWAEDTSDTCPPIFWLCGMAGTGKSTLAYSICEYFDLENQQSGTAITQHPSCCLGGSFFCSRQIENLRQQKYIIPTISDQLSNISFAFANALSRAESRPNGHIVQKQMDTLLIQPWQRSLEMQLPEICSYLVVIDALDEVEHDQGSQFLENLIKTVQHASPRCRGLKFLITSPPNPNIVSTCQGLNIEATYWLQDLGQASAIADVRCFLEAHLSKMDLNCQQLDQLACKSQGLFIYASTMVRYIQPDGVSRKQRNARLEAMLSDSPSQEHSKEFLIDILYRQILSEALGEKDTDIYNVRLKALHTLGCLQQPLPIASISQLLLSNDKELDVEAVQITIQRLYAIAYISEKDHCVYIYHKSFLDFLSSPTRAQEFIYDTSTQHALIAQCCFDIMQDGIHFNMCSLPSAYILDSEVPRLQEEVQKKFNNWLQYSCLFWATHLIKGHISGGLNHQLSLLKHFGEHRAIFWIEGIMNLLRFTRECKEIMSDLQKWINKENIMFEDLKAIVTAVERLARSFIESPACLSTPHLYISSLATEFATGQVPEMWKQQFLKLPQITCAGVSNHGGVKLAMNVKASVLSVAFSNDVSHIVSGSDDMTVCIWDANTGDLLQTLKGHTDRVWSVGFSSDGKCIVSGSDDKTVRIWDANTGEHLRTLKGHTGWVLSVAFSDDSTRIVSGSSDKAMHIWDANNGNHLQTLIGHTNYVRSVGFSHNNSFIVSSSSDKTVRVWNAHTGGHLQTLKGHTSWVLSVGSSHDGTCIVSGSSDKTVHIWDASTGEQLYTLQGHNDCVLSVEFSKNDSHIASGSSDKTVCIWDADTKTCLQTLKGHTDYVRSAGFSGDGSRIVSGSFDKTVHIWDAITGEQMQTLEGHTGGVNSITISNDGTRIVSGSDDKTLCIWNASMGEHLQTLKGHSAWVLSARCSNKGSYIVSGSSDRTVRIWDMNTGECLQIFEGHTDDVRSVEFSNNDTYIVSGSSDKTVCLWNAYTGEKQQFQGHTGGVNSDIITPDETCIISGSDNKTLCIWNANTGAHLQTLKAHTASVRSVSLSNNNCYIVSGSDDQTLCIWDIITGGHLQTLYGHIGGVNSIGFSKDDSHIVSGSDDQTVHIWDAKTGNHLQMLRGHNDRVWSVGFIHNGSHIVSGSEDKTVRIWDANTGEHLQSTKCTNDMDLVKASTNINYQTYVMWLPPPLMQPLPNFPCLKILSRMGQTSVTYSPEHIGPGWVKCY</sequence>
<evidence type="ECO:0000259" key="4">
    <source>
        <dbReference type="Pfam" id="PF24883"/>
    </source>
</evidence>